<evidence type="ECO:0000313" key="2">
    <source>
        <dbReference type="Proteomes" id="UP000832072"/>
    </source>
</evidence>
<evidence type="ECO:0000313" key="1">
    <source>
        <dbReference type="EMBL" id="UNY46920.1"/>
    </source>
</evidence>
<accession>A0AAE9GAK0</accession>
<proteinExistence type="predicted"/>
<organism evidence="1 2">
    <name type="scientific">Cronobacter phage LPCS28</name>
    <dbReference type="NCBI Taxonomy" id="2924885"/>
    <lineage>
        <taxon>Viruses</taxon>
        <taxon>Duplodnaviria</taxon>
        <taxon>Heunggongvirae</taxon>
        <taxon>Uroviricota</taxon>
        <taxon>Caudoviricetes</taxon>
        <taxon>Pantevenvirales</taxon>
        <taxon>Straboviridae</taxon>
        <taxon>Nanhuvirus</taxon>
        <taxon>Nanhuvirus LPCS28</taxon>
    </lineage>
</organism>
<dbReference type="EMBL" id="OM638103">
    <property type="protein sequence ID" value="UNY46920.1"/>
    <property type="molecule type" value="Genomic_DNA"/>
</dbReference>
<name>A0AAE9GAK0_9CAUD</name>
<gene>
    <name evidence="1" type="ORF">EHEKIMEA_00013</name>
</gene>
<reference evidence="1 2" key="1">
    <citation type="submission" date="2022-02" db="EMBL/GenBank/DDBJ databases">
        <authorList>
            <person name="Tian F."/>
            <person name="Li J."/>
            <person name="Li F."/>
            <person name="Tong Y."/>
        </authorList>
    </citation>
    <scope>NUCLEOTIDE SEQUENCE [LARGE SCALE GENOMIC DNA]</scope>
</reference>
<dbReference type="Proteomes" id="UP000832072">
    <property type="component" value="Segment"/>
</dbReference>
<keyword evidence="2" id="KW-1185">Reference proteome</keyword>
<protein>
    <submittedName>
        <fullName evidence="1">Uncharacterized protein</fullName>
    </submittedName>
</protein>
<sequence>MNIITELLNTQAERIEEIKKLPKFALVNNLGEMVNPTDYGYEVGFYAEWTWTLDELDNAIDLCVWMSEKWNNEIYVVPCANIDEKVY</sequence>